<name>A0A383EQ55_9ZZZZ</name>
<dbReference type="InterPro" id="IPR051685">
    <property type="entry name" value="Ycf3/AcsC/BcsC/TPR_MFPF"/>
</dbReference>
<dbReference type="EMBL" id="UINC01227954">
    <property type="protein sequence ID" value="SVE59062.1"/>
    <property type="molecule type" value="Genomic_DNA"/>
</dbReference>
<dbReference type="SMART" id="SM00028">
    <property type="entry name" value="TPR"/>
    <property type="match status" value="3"/>
</dbReference>
<dbReference type="PANTHER" id="PTHR44943:SF8">
    <property type="entry name" value="TPR REPEAT-CONTAINING PROTEIN MJ0263"/>
    <property type="match status" value="1"/>
</dbReference>
<sequence length="148" mass="17266">MLSNIELKKKVDKITNKLKAELFDEVILETKMLLKKTEHPILFNILSLAFQSKGEFDNSVKIMHDALQLNPRNVLHLNNIGISYHKLEKFTDAEKYFLRGLELEPNYINILNNIGNLKQDLNLVNEAINYYKKSLTIKNNILEVHFNL</sequence>
<dbReference type="PROSITE" id="PS50005">
    <property type="entry name" value="TPR"/>
    <property type="match status" value="2"/>
</dbReference>
<gene>
    <name evidence="3" type="ORF">METZ01_LOCUS511916</name>
</gene>
<keyword evidence="2" id="KW-0802">TPR repeat</keyword>
<dbReference type="PANTHER" id="PTHR44943">
    <property type="entry name" value="CELLULOSE SYNTHASE OPERON PROTEIN C"/>
    <property type="match status" value="1"/>
</dbReference>
<feature type="non-terminal residue" evidence="3">
    <location>
        <position position="148"/>
    </location>
</feature>
<organism evidence="3">
    <name type="scientific">marine metagenome</name>
    <dbReference type="NCBI Taxonomy" id="408172"/>
    <lineage>
        <taxon>unclassified sequences</taxon>
        <taxon>metagenomes</taxon>
        <taxon>ecological metagenomes</taxon>
    </lineage>
</organism>
<protein>
    <submittedName>
        <fullName evidence="3">Uncharacterized protein</fullName>
    </submittedName>
</protein>
<dbReference type="InterPro" id="IPR011990">
    <property type="entry name" value="TPR-like_helical_dom_sf"/>
</dbReference>
<accession>A0A383EQ55</accession>
<evidence type="ECO:0000313" key="3">
    <source>
        <dbReference type="EMBL" id="SVE59062.1"/>
    </source>
</evidence>
<dbReference type="Gene3D" id="1.25.40.10">
    <property type="entry name" value="Tetratricopeptide repeat domain"/>
    <property type="match status" value="1"/>
</dbReference>
<reference evidence="3" key="1">
    <citation type="submission" date="2018-05" db="EMBL/GenBank/DDBJ databases">
        <authorList>
            <person name="Lanie J.A."/>
            <person name="Ng W.-L."/>
            <person name="Kazmierczak K.M."/>
            <person name="Andrzejewski T.M."/>
            <person name="Davidsen T.M."/>
            <person name="Wayne K.J."/>
            <person name="Tettelin H."/>
            <person name="Glass J.I."/>
            <person name="Rusch D."/>
            <person name="Podicherti R."/>
            <person name="Tsui H.-C.T."/>
            <person name="Winkler M.E."/>
        </authorList>
    </citation>
    <scope>NUCLEOTIDE SEQUENCE</scope>
</reference>
<dbReference type="InterPro" id="IPR019734">
    <property type="entry name" value="TPR_rpt"/>
</dbReference>
<dbReference type="SUPFAM" id="SSF48452">
    <property type="entry name" value="TPR-like"/>
    <property type="match status" value="1"/>
</dbReference>
<evidence type="ECO:0000256" key="1">
    <source>
        <dbReference type="ARBA" id="ARBA00022737"/>
    </source>
</evidence>
<dbReference type="Pfam" id="PF13181">
    <property type="entry name" value="TPR_8"/>
    <property type="match status" value="1"/>
</dbReference>
<dbReference type="Pfam" id="PF00515">
    <property type="entry name" value="TPR_1"/>
    <property type="match status" value="1"/>
</dbReference>
<proteinExistence type="predicted"/>
<keyword evidence="1" id="KW-0677">Repeat</keyword>
<evidence type="ECO:0000256" key="2">
    <source>
        <dbReference type="ARBA" id="ARBA00022803"/>
    </source>
</evidence>
<feature type="non-terminal residue" evidence="3">
    <location>
        <position position="1"/>
    </location>
</feature>
<dbReference type="AlphaFoldDB" id="A0A383EQ55"/>